<reference evidence="9 10" key="1">
    <citation type="submission" date="2018-07" db="EMBL/GenBank/DDBJ databases">
        <title>The complete nuclear genome of the prasinophyte Chloropicon primus (CCMP1205).</title>
        <authorList>
            <person name="Pombert J.-F."/>
            <person name="Otis C."/>
            <person name="Turmel M."/>
            <person name="Lemieux C."/>
        </authorList>
    </citation>
    <scope>NUCLEOTIDE SEQUENCE [LARGE SCALE GENOMIC DNA]</scope>
    <source>
        <strain evidence="9 10">CCMP1205</strain>
    </source>
</reference>
<evidence type="ECO:0000256" key="4">
    <source>
        <dbReference type="ARBA" id="ARBA00022792"/>
    </source>
</evidence>
<keyword evidence="5" id="KW-0496">Mitochondrion</keyword>
<name>A0A5B8MYC8_9CHLO</name>
<evidence type="ECO:0000256" key="6">
    <source>
        <dbReference type="ARBA" id="ARBA00023136"/>
    </source>
</evidence>
<dbReference type="GO" id="GO:0005743">
    <property type="term" value="C:mitochondrial inner membrane"/>
    <property type="evidence" value="ECO:0007669"/>
    <property type="project" value="UniProtKB-SubCell"/>
</dbReference>
<dbReference type="Gene3D" id="3.30.479.30">
    <property type="entry name" value="Band 7 domain"/>
    <property type="match status" value="1"/>
</dbReference>
<dbReference type="Pfam" id="PF01145">
    <property type="entry name" value="Band_7"/>
    <property type="match status" value="1"/>
</dbReference>
<evidence type="ECO:0000256" key="1">
    <source>
        <dbReference type="ARBA" id="ARBA00004140"/>
    </source>
</evidence>
<evidence type="ECO:0000313" key="9">
    <source>
        <dbReference type="EMBL" id="QDZ24625.1"/>
    </source>
</evidence>
<dbReference type="STRING" id="1764295.A0A5B8MYC8"/>
<evidence type="ECO:0000259" key="8">
    <source>
        <dbReference type="SMART" id="SM00244"/>
    </source>
</evidence>
<protein>
    <recommendedName>
        <fullName evidence="7">Prohibitin</fullName>
    </recommendedName>
</protein>
<keyword evidence="4 7" id="KW-0999">Mitochondrion inner membrane</keyword>
<sequence length="291" mass="32369">MENMEKIKNLKMPKGSGRAGAGLGALLGAAGLGIYTLSNCLFNVEGGHRAIVFNRVVGIKNDVYAEGTHLMVPWFERPIIYDVRLRPQQISSATGTRDLQTVNITLRVLSRPKPTALPQVYRTLGLNYENRVLPSIITETLKSVIAQYNASQLLTMREAVSAEVRRRLTTRASYFNIDVDDVSIKELTFGKDYTQAVESKQVAQQEAERAKFWVERAEQEKKSAIIRAQGEAESAKLIGKAIANNPSFITLRKIEAARHIGQVISRSNNRVFLNTDSLLLNLSELEVGKAR</sequence>
<dbReference type="CDD" id="cd03401">
    <property type="entry name" value="SPFH_prohibitin"/>
    <property type="match status" value="1"/>
</dbReference>
<gene>
    <name evidence="9" type="ORF">A3770_14p71430</name>
</gene>
<evidence type="ECO:0000256" key="5">
    <source>
        <dbReference type="ARBA" id="ARBA00023128"/>
    </source>
</evidence>
<evidence type="ECO:0000256" key="2">
    <source>
        <dbReference type="ARBA" id="ARBA00009658"/>
    </source>
</evidence>
<comment type="subunit">
    <text evidence="3">Component of a prohibitin multimeric complex in mitochondrial membranes.</text>
</comment>
<dbReference type="FunFam" id="3.30.479.30:FF:000001">
    <property type="entry name" value="Prohibitin 2"/>
    <property type="match status" value="1"/>
</dbReference>
<comment type="subcellular location">
    <subcellularLocation>
        <location evidence="1">Mitochondrion inner membrane</location>
        <topology evidence="1">Single-pass type II membrane protein</topology>
    </subcellularLocation>
</comment>
<evidence type="ECO:0000313" key="10">
    <source>
        <dbReference type="Proteomes" id="UP000316726"/>
    </source>
</evidence>
<dbReference type="SUPFAM" id="SSF117892">
    <property type="entry name" value="Band 7/SPFH domain"/>
    <property type="match status" value="1"/>
</dbReference>
<dbReference type="PANTHER" id="PTHR23222:SF1">
    <property type="entry name" value="PROHIBITIN-2"/>
    <property type="match status" value="1"/>
</dbReference>
<organism evidence="9 10">
    <name type="scientific">Chloropicon primus</name>
    <dbReference type="NCBI Taxonomy" id="1764295"/>
    <lineage>
        <taxon>Eukaryota</taxon>
        <taxon>Viridiplantae</taxon>
        <taxon>Chlorophyta</taxon>
        <taxon>Chloropicophyceae</taxon>
        <taxon>Chloropicales</taxon>
        <taxon>Chloropicaceae</taxon>
        <taxon>Chloropicon</taxon>
    </lineage>
</organism>
<feature type="domain" description="Band 7" evidence="8">
    <location>
        <begin position="40"/>
        <end position="201"/>
    </location>
</feature>
<evidence type="ECO:0000256" key="7">
    <source>
        <dbReference type="RuleBase" id="RU366048"/>
    </source>
</evidence>
<dbReference type="AlphaFoldDB" id="A0A5B8MYC8"/>
<comment type="similarity">
    <text evidence="2 7">Belongs to the prohibitin family.</text>
</comment>
<dbReference type="InterPro" id="IPR001107">
    <property type="entry name" value="Band_7"/>
</dbReference>
<dbReference type="InterPro" id="IPR000163">
    <property type="entry name" value="Prohibitin"/>
</dbReference>
<dbReference type="PANTHER" id="PTHR23222">
    <property type="entry name" value="PROHIBITIN"/>
    <property type="match status" value="1"/>
</dbReference>
<keyword evidence="10" id="KW-1185">Reference proteome</keyword>
<dbReference type="GO" id="GO:0007005">
    <property type="term" value="P:mitochondrion organization"/>
    <property type="evidence" value="ECO:0007669"/>
    <property type="project" value="TreeGrafter"/>
</dbReference>
<dbReference type="InterPro" id="IPR036013">
    <property type="entry name" value="Band_7/SPFH_dom_sf"/>
</dbReference>
<dbReference type="SMART" id="SM00244">
    <property type="entry name" value="PHB"/>
    <property type="match status" value="1"/>
</dbReference>
<dbReference type="PRINTS" id="PR00679">
    <property type="entry name" value="PROHIBITIN"/>
</dbReference>
<accession>A0A5B8MYC8</accession>
<dbReference type="Proteomes" id="UP000316726">
    <property type="component" value="Chromosome 14"/>
</dbReference>
<evidence type="ECO:0000256" key="3">
    <source>
        <dbReference type="ARBA" id="ARBA00011786"/>
    </source>
</evidence>
<proteinExistence type="inferred from homology"/>
<dbReference type="OrthoDB" id="275637at2759"/>
<dbReference type="EMBL" id="CP031047">
    <property type="protein sequence ID" value="QDZ24625.1"/>
    <property type="molecule type" value="Genomic_DNA"/>
</dbReference>
<keyword evidence="6" id="KW-0472">Membrane</keyword>